<evidence type="ECO:0000313" key="2">
    <source>
        <dbReference type="EMBL" id="KKL66584.1"/>
    </source>
</evidence>
<comment type="caution">
    <text evidence="2">The sequence shown here is derived from an EMBL/GenBank/DDBJ whole genome shotgun (WGS) entry which is preliminary data.</text>
</comment>
<dbReference type="EMBL" id="LAZR01027156">
    <property type="protein sequence ID" value="KKL66584.1"/>
    <property type="molecule type" value="Genomic_DNA"/>
</dbReference>
<proteinExistence type="predicted"/>
<name>A0A0F9DY04_9ZZZZ</name>
<evidence type="ECO:0000256" key="1">
    <source>
        <dbReference type="SAM" id="MobiDB-lite"/>
    </source>
</evidence>
<feature type="region of interest" description="Disordered" evidence="1">
    <location>
        <begin position="42"/>
        <end position="73"/>
    </location>
</feature>
<dbReference type="AlphaFoldDB" id="A0A0F9DY04"/>
<gene>
    <name evidence="2" type="ORF">LCGC14_2143560</name>
</gene>
<protein>
    <recommendedName>
        <fullName evidence="3">30S ribosomal protein S21</fullName>
    </recommendedName>
</protein>
<feature type="compositionally biased region" description="Basic and acidic residues" evidence="1">
    <location>
        <begin position="55"/>
        <end position="73"/>
    </location>
</feature>
<reference evidence="2" key="1">
    <citation type="journal article" date="2015" name="Nature">
        <title>Complex archaea that bridge the gap between prokaryotes and eukaryotes.</title>
        <authorList>
            <person name="Spang A."/>
            <person name="Saw J.H."/>
            <person name="Jorgensen S.L."/>
            <person name="Zaremba-Niedzwiedzka K."/>
            <person name="Martijn J."/>
            <person name="Lind A.E."/>
            <person name="van Eijk R."/>
            <person name="Schleper C."/>
            <person name="Guy L."/>
            <person name="Ettema T.J."/>
        </authorList>
    </citation>
    <scope>NUCLEOTIDE SEQUENCE</scope>
</reference>
<accession>A0A0F9DY04</accession>
<sequence length="73" mass="8768">MNKSTNMVVIGQGHRSFDTSLKRFLKMTSDIVLEDKRRQYFSPTPTRNARRLRGKILERRKREQEEVKPDDKF</sequence>
<organism evidence="2">
    <name type="scientific">marine sediment metagenome</name>
    <dbReference type="NCBI Taxonomy" id="412755"/>
    <lineage>
        <taxon>unclassified sequences</taxon>
        <taxon>metagenomes</taxon>
        <taxon>ecological metagenomes</taxon>
    </lineage>
</organism>
<evidence type="ECO:0008006" key="3">
    <source>
        <dbReference type="Google" id="ProtNLM"/>
    </source>
</evidence>